<evidence type="ECO:0000313" key="3">
    <source>
        <dbReference type="EMBL" id="MDI1486982.1"/>
    </source>
</evidence>
<dbReference type="EMBL" id="JAPUFD010000004">
    <property type="protein sequence ID" value="MDI1486982.1"/>
    <property type="molecule type" value="Genomic_DNA"/>
</dbReference>
<protein>
    <submittedName>
        <fullName evidence="3">Uncharacterized protein</fullName>
    </submittedName>
</protein>
<evidence type="ECO:0000256" key="2">
    <source>
        <dbReference type="SAM" id="Phobius"/>
    </source>
</evidence>
<name>A0AA43QJN3_9LECA</name>
<feature type="transmembrane region" description="Helical" evidence="2">
    <location>
        <begin position="46"/>
        <end position="66"/>
    </location>
</feature>
<comment type="caution">
    <text evidence="3">The sequence shown here is derived from an EMBL/GenBank/DDBJ whole genome shotgun (WGS) entry which is preliminary data.</text>
</comment>
<keyword evidence="4" id="KW-1185">Reference proteome</keyword>
<keyword evidence="2" id="KW-0812">Transmembrane</keyword>
<gene>
    <name evidence="3" type="ORF">OHK93_006244</name>
</gene>
<accession>A0AA43QJN3</accession>
<keyword evidence="2" id="KW-1133">Transmembrane helix</keyword>
<proteinExistence type="predicted"/>
<dbReference type="InterPro" id="IPR039965">
    <property type="entry name" value="C3H7.08c"/>
</dbReference>
<sequence length="70" mass="7114">MSAAAGRAAGKVGQAAGRAAAKANEVGSKKGPDGPLNKGAKRDPELYILATIMTGAFGMAGYYFGIQPWE</sequence>
<keyword evidence="2" id="KW-0472">Membrane</keyword>
<evidence type="ECO:0000313" key="4">
    <source>
        <dbReference type="Proteomes" id="UP001161017"/>
    </source>
</evidence>
<dbReference type="PANTHER" id="PTHR40466:SF1">
    <property type="entry name" value="FUNGAL PROTEIN"/>
    <property type="match status" value="1"/>
</dbReference>
<dbReference type="Proteomes" id="UP001161017">
    <property type="component" value="Unassembled WGS sequence"/>
</dbReference>
<reference evidence="3" key="1">
    <citation type="journal article" date="2023" name="Genome Biol. Evol.">
        <title>First Whole Genome Sequence and Flow Cytometry Genome Size Data for the Lichen-Forming Fungus Ramalina farinacea (Ascomycota).</title>
        <authorList>
            <person name="Llewellyn T."/>
            <person name="Mian S."/>
            <person name="Hill R."/>
            <person name="Leitch I.J."/>
            <person name="Gaya E."/>
        </authorList>
    </citation>
    <scope>NUCLEOTIDE SEQUENCE</scope>
    <source>
        <strain evidence="3">LIQ254RAFAR</strain>
    </source>
</reference>
<organism evidence="3 4">
    <name type="scientific">Ramalina farinacea</name>
    <dbReference type="NCBI Taxonomy" id="258253"/>
    <lineage>
        <taxon>Eukaryota</taxon>
        <taxon>Fungi</taxon>
        <taxon>Dikarya</taxon>
        <taxon>Ascomycota</taxon>
        <taxon>Pezizomycotina</taxon>
        <taxon>Lecanoromycetes</taxon>
        <taxon>OSLEUM clade</taxon>
        <taxon>Lecanoromycetidae</taxon>
        <taxon>Lecanorales</taxon>
        <taxon>Lecanorineae</taxon>
        <taxon>Ramalinaceae</taxon>
        <taxon>Ramalina</taxon>
    </lineage>
</organism>
<feature type="region of interest" description="Disordered" evidence="1">
    <location>
        <begin position="1"/>
        <end position="41"/>
    </location>
</feature>
<dbReference type="PANTHER" id="PTHR40466">
    <property type="entry name" value="EXPRESSED PROTEIN"/>
    <property type="match status" value="1"/>
</dbReference>
<dbReference type="AlphaFoldDB" id="A0AA43QJN3"/>
<feature type="compositionally biased region" description="Low complexity" evidence="1">
    <location>
        <begin position="1"/>
        <end position="23"/>
    </location>
</feature>
<evidence type="ECO:0000256" key="1">
    <source>
        <dbReference type="SAM" id="MobiDB-lite"/>
    </source>
</evidence>